<evidence type="ECO:0000256" key="4">
    <source>
        <dbReference type="ARBA" id="ARBA00022741"/>
    </source>
</evidence>
<evidence type="ECO:0000313" key="12">
    <source>
        <dbReference type="EMBL" id="MFC0209864.1"/>
    </source>
</evidence>
<dbReference type="InterPro" id="IPR011527">
    <property type="entry name" value="ABC1_TM_dom"/>
</dbReference>
<keyword evidence="5" id="KW-0067">ATP-binding</keyword>
<evidence type="ECO:0000256" key="1">
    <source>
        <dbReference type="ARBA" id="ARBA00004651"/>
    </source>
</evidence>
<keyword evidence="6 9" id="KW-1133">Transmembrane helix</keyword>
<dbReference type="SMART" id="SM00382">
    <property type="entry name" value="AAA"/>
    <property type="match status" value="1"/>
</dbReference>
<protein>
    <submittedName>
        <fullName evidence="12">Type I secretion system permease/ATPase</fullName>
    </submittedName>
</protein>
<feature type="transmembrane region" description="Helical" evidence="9">
    <location>
        <begin position="150"/>
        <end position="179"/>
    </location>
</feature>
<feature type="region of interest" description="Disordered" evidence="8">
    <location>
        <begin position="564"/>
        <end position="586"/>
    </location>
</feature>
<dbReference type="InterPro" id="IPR036640">
    <property type="entry name" value="ABC1_TM_sf"/>
</dbReference>
<comment type="subcellular location">
    <subcellularLocation>
        <location evidence="1">Cell membrane</location>
        <topology evidence="1">Multi-pass membrane protein</topology>
    </subcellularLocation>
</comment>
<dbReference type="Pfam" id="PF00005">
    <property type="entry name" value="ABC_tran"/>
    <property type="match status" value="1"/>
</dbReference>
<evidence type="ECO:0000256" key="6">
    <source>
        <dbReference type="ARBA" id="ARBA00022989"/>
    </source>
</evidence>
<evidence type="ECO:0000259" key="11">
    <source>
        <dbReference type="PROSITE" id="PS50929"/>
    </source>
</evidence>
<dbReference type="SUPFAM" id="SSF90123">
    <property type="entry name" value="ABC transporter transmembrane region"/>
    <property type="match status" value="1"/>
</dbReference>
<feature type="domain" description="ABC transporter" evidence="10">
    <location>
        <begin position="338"/>
        <end position="574"/>
    </location>
</feature>
<evidence type="ECO:0000256" key="7">
    <source>
        <dbReference type="ARBA" id="ARBA00023136"/>
    </source>
</evidence>
<evidence type="ECO:0000259" key="10">
    <source>
        <dbReference type="PROSITE" id="PS50893"/>
    </source>
</evidence>
<dbReference type="InterPro" id="IPR003439">
    <property type="entry name" value="ABC_transporter-like_ATP-bd"/>
</dbReference>
<evidence type="ECO:0000256" key="3">
    <source>
        <dbReference type="ARBA" id="ARBA00022692"/>
    </source>
</evidence>
<dbReference type="Proteomes" id="UP001589755">
    <property type="component" value="Unassembled WGS sequence"/>
</dbReference>
<evidence type="ECO:0000256" key="8">
    <source>
        <dbReference type="SAM" id="MobiDB-lite"/>
    </source>
</evidence>
<evidence type="ECO:0000256" key="5">
    <source>
        <dbReference type="ARBA" id="ARBA00022840"/>
    </source>
</evidence>
<dbReference type="InterPro" id="IPR017871">
    <property type="entry name" value="ABC_transporter-like_CS"/>
</dbReference>
<organism evidence="12 13">
    <name type="scientific">Chelativorans intermedius</name>
    <dbReference type="NCBI Taxonomy" id="515947"/>
    <lineage>
        <taxon>Bacteria</taxon>
        <taxon>Pseudomonadati</taxon>
        <taxon>Pseudomonadota</taxon>
        <taxon>Alphaproteobacteria</taxon>
        <taxon>Hyphomicrobiales</taxon>
        <taxon>Phyllobacteriaceae</taxon>
        <taxon>Chelativorans</taxon>
    </lineage>
</organism>
<dbReference type="SUPFAM" id="SSF52540">
    <property type="entry name" value="P-loop containing nucleoside triphosphate hydrolases"/>
    <property type="match status" value="1"/>
</dbReference>
<dbReference type="NCBIfam" id="TIGR01842">
    <property type="entry name" value="type_I_sec_PrtD"/>
    <property type="match status" value="1"/>
</dbReference>
<feature type="transmembrane region" description="Helical" evidence="9">
    <location>
        <begin position="60"/>
        <end position="80"/>
    </location>
</feature>
<feature type="domain" description="ABC transmembrane type-1" evidence="11">
    <location>
        <begin position="27"/>
        <end position="305"/>
    </location>
</feature>
<dbReference type="RefSeq" id="WP_261522475.1">
    <property type="nucleotide sequence ID" value="NZ_JAODNW010000028.1"/>
</dbReference>
<evidence type="ECO:0000256" key="2">
    <source>
        <dbReference type="ARBA" id="ARBA00005417"/>
    </source>
</evidence>
<feature type="transmembrane region" description="Helical" evidence="9">
    <location>
        <begin position="25"/>
        <end position="48"/>
    </location>
</feature>
<dbReference type="Gene3D" id="3.40.50.300">
    <property type="entry name" value="P-loop containing nucleotide triphosphate hydrolases"/>
    <property type="match status" value="1"/>
</dbReference>
<dbReference type="InterPro" id="IPR027417">
    <property type="entry name" value="P-loop_NTPase"/>
</dbReference>
<dbReference type="PROSITE" id="PS00211">
    <property type="entry name" value="ABC_TRANSPORTER_1"/>
    <property type="match status" value="1"/>
</dbReference>
<dbReference type="Pfam" id="PF00664">
    <property type="entry name" value="ABC_membrane"/>
    <property type="match status" value="1"/>
</dbReference>
<comment type="similarity">
    <text evidence="2">Belongs to the ABC transporter superfamily.</text>
</comment>
<dbReference type="PROSITE" id="PS50893">
    <property type="entry name" value="ABC_TRANSPORTER_2"/>
    <property type="match status" value="1"/>
</dbReference>
<sequence>MNGKTKPSEAAADPAAAWLVSCRGALAALGLFSGVLNLMALTGSLFMLQVYDRVLASRSLATLVALLVLVALLYAAQTVLDAVRARILVRLACLFDEAVSPSVHAAILRLPLLAGGRDHSLQPLAEMDRVRAFLAGPGPAALLDLPWIPLYLGLCFLFHPWIGMTALAGSLVLVALTLVAEVLSRARARAIATTGAKRARLAQAGHRNAEAVRAMGMAPRLGELWAEANLAHRESWRRTADIVGTLGAVSRAARIMLQSAVLAVGAWLAIREEVTGGAIIAAAILTARALAPVDQAITHWRSFASARLAWRRLKEALDKQQPQPQTAPLELPWPSTSLSVEGVAVSAPGILPPLLRDVRFELTAGQALGVIGPSGSGKSTLGRALVGLWPPLVGQIRLDGAPLERWSPALLGHHVGYLPQDVQLLDGTVSQNISRFAADAASDAILKAAKAAGVHDMILRLPEGYETRIGEDGAALSAGQRQRLALARALYGDPFLVVLDEPNANLDLEGEHALKRAILAIRRRGGIAVVIAHHPAALAGTNLVLTLVEGRMRAIERTEDVLQRMRRPQASARPVSLLKDREARRA</sequence>
<keyword evidence="4" id="KW-0547">Nucleotide-binding</keyword>
<gene>
    <name evidence="12" type="ORF">ACFFJ2_15785</name>
</gene>
<evidence type="ECO:0000256" key="9">
    <source>
        <dbReference type="SAM" id="Phobius"/>
    </source>
</evidence>
<dbReference type="PANTHER" id="PTHR24221:SF647">
    <property type="entry name" value="BLL6336 PROTEIN"/>
    <property type="match status" value="1"/>
</dbReference>
<dbReference type="InterPro" id="IPR039421">
    <property type="entry name" value="Type_1_exporter"/>
</dbReference>
<dbReference type="PANTHER" id="PTHR24221">
    <property type="entry name" value="ATP-BINDING CASSETTE SUB-FAMILY B"/>
    <property type="match status" value="1"/>
</dbReference>
<accession>A0ABV6DB27</accession>
<comment type="caution">
    <text evidence="12">The sequence shown here is derived from an EMBL/GenBank/DDBJ whole genome shotgun (WGS) entry which is preliminary data.</text>
</comment>
<dbReference type="InterPro" id="IPR010128">
    <property type="entry name" value="ATPase_T1SS_PrtD-like"/>
</dbReference>
<dbReference type="Gene3D" id="1.20.1560.10">
    <property type="entry name" value="ABC transporter type 1, transmembrane domain"/>
    <property type="match status" value="1"/>
</dbReference>
<keyword evidence="7 9" id="KW-0472">Membrane</keyword>
<keyword evidence="13" id="KW-1185">Reference proteome</keyword>
<proteinExistence type="inferred from homology"/>
<dbReference type="PROSITE" id="PS50929">
    <property type="entry name" value="ABC_TM1F"/>
    <property type="match status" value="1"/>
</dbReference>
<evidence type="ECO:0000313" key="13">
    <source>
        <dbReference type="Proteomes" id="UP001589755"/>
    </source>
</evidence>
<reference evidence="12 13" key="1">
    <citation type="submission" date="2024-09" db="EMBL/GenBank/DDBJ databases">
        <authorList>
            <person name="Sun Q."/>
            <person name="Mori K."/>
        </authorList>
    </citation>
    <scope>NUCLEOTIDE SEQUENCE [LARGE SCALE GENOMIC DNA]</scope>
    <source>
        <strain evidence="12 13">CCM 8543</strain>
    </source>
</reference>
<keyword evidence="3 9" id="KW-0812">Transmembrane</keyword>
<dbReference type="EMBL" id="JBHLXD010000031">
    <property type="protein sequence ID" value="MFC0209864.1"/>
    <property type="molecule type" value="Genomic_DNA"/>
</dbReference>
<name>A0ABV6DB27_9HYPH</name>
<dbReference type="InterPro" id="IPR003593">
    <property type="entry name" value="AAA+_ATPase"/>
</dbReference>